<evidence type="ECO:0000313" key="3">
    <source>
        <dbReference type="Proteomes" id="UP000053732"/>
    </source>
</evidence>
<evidence type="ECO:0000256" key="1">
    <source>
        <dbReference type="SAM" id="MobiDB-lite"/>
    </source>
</evidence>
<protein>
    <submittedName>
        <fullName evidence="2">Str. FM013</fullName>
    </submittedName>
</protein>
<evidence type="ECO:0000313" key="2">
    <source>
        <dbReference type="EMBL" id="CRL18088.1"/>
    </source>
</evidence>
<dbReference type="STRING" id="1429867.A0A0G4NVI2"/>
<gene>
    <name evidence="2" type="ORF">PCAMFM013_S001g001048</name>
</gene>
<dbReference type="Proteomes" id="UP000053732">
    <property type="component" value="Unassembled WGS sequence"/>
</dbReference>
<feature type="region of interest" description="Disordered" evidence="1">
    <location>
        <begin position="150"/>
        <end position="205"/>
    </location>
</feature>
<organism evidence="2 3">
    <name type="scientific">Penicillium camemberti (strain FM 013)</name>
    <dbReference type="NCBI Taxonomy" id="1429867"/>
    <lineage>
        <taxon>Eukaryota</taxon>
        <taxon>Fungi</taxon>
        <taxon>Dikarya</taxon>
        <taxon>Ascomycota</taxon>
        <taxon>Pezizomycotina</taxon>
        <taxon>Eurotiomycetes</taxon>
        <taxon>Eurotiomycetidae</taxon>
        <taxon>Eurotiales</taxon>
        <taxon>Aspergillaceae</taxon>
        <taxon>Penicillium</taxon>
    </lineage>
</organism>
<reference evidence="2 3" key="1">
    <citation type="journal article" date="2014" name="Nat. Commun.">
        <title>Multiple recent horizontal transfers of a large genomic region in cheese making fungi.</title>
        <authorList>
            <person name="Cheeseman K."/>
            <person name="Ropars J."/>
            <person name="Renault P."/>
            <person name="Dupont J."/>
            <person name="Gouzy J."/>
            <person name="Branca A."/>
            <person name="Abraham A.L."/>
            <person name="Ceppi M."/>
            <person name="Conseiller E."/>
            <person name="Debuchy R."/>
            <person name="Malagnac F."/>
            <person name="Goarin A."/>
            <person name="Silar P."/>
            <person name="Lacoste S."/>
            <person name="Sallet E."/>
            <person name="Bensimon A."/>
            <person name="Giraud T."/>
            <person name="Brygoo Y."/>
        </authorList>
    </citation>
    <scope>NUCLEOTIDE SEQUENCE [LARGE SCALE GENOMIC DNA]</scope>
    <source>
        <strain evidence="3">FM 013</strain>
    </source>
</reference>
<keyword evidence="3" id="KW-1185">Reference proteome</keyword>
<accession>A0A0G4NVI2</accession>
<feature type="compositionally biased region" description="Polar residues" evidence="1">
    <location>
        <begin position="196"/>
        <end position="205"/>
    </location>
</feature>
<name>A0A0G4NVI2_PENC3</name>
<feature type="compositionally biased region" description="Basic and acidic residues" evidence="1">
    <location>
        <begin position="174"/>
        <end position="188"/>
    </location>
</feature>
<proteinExistence type="predicted"/>
<dbReference type="EMBL" id="HG793134">
    <property type="protein sequence ID" value="CRL18088.1"/>
    <property type="molecule type" value="Genomic_DNA"/>
</dbReference>
<sequence length="205" mass="23381">MPRIRHHRRHHTWPHCGSELCMREPAGLGMHVSKLGDGPTTYIPLFFPETTVAPLSTEEFLCDDMGMPELSRQPKRMPRLWFRSSIKGRSDQSSLSGSSGQTKQVYRSVVRRLTRRPSWSKTRSLLVVPSNMRSSDSFIMSSLITPHDVSEQTGFSGSDRGRSSVTKADAARCTAERQNRRCHSEQPRAWRKPSATLWTLQEQEE</sequence>
<dbReference type="AlphaFoldDB" id="A0A0G4NVI2"/>